<dbReference type="InterPro" id="IPR003838">
    <property type="entry name" value="ABC3_permease_C"/>
</dbReference>
<proteinExistence type="predicted"/>
<evidence type="ECO:0000256" key="3">
    <source>
        <dbReference type="ARBA" id="ARBA00022692"/>
    </source>
</evidence>
<evidence type="ECO:0000256" key="2">
    <source>
        <dbReference type="ARBA" id="ARBA00022475"/>
    </source>
</evidence>
<feature type="transmembrane region" description="Helical" evidence="6">
    <location>
        <begin position="575"/>
        <end position="595"/>
    </location>
</feature>
<dbReference type="Pfam" id="PF02687">
    <property type="entry name" value="FtsX"/>
    <property type="match status" value="2"/>
</dbReference>
<keyword evidence="5 6" id="KW-0472">Membrane</keyword>
<dbReference type="AlphaFoldDB" id="A0A7S3DJ50"/>
<feature type="transmembrane region" description="Helical" evidence="6">
    <location>
        <begin position="525"/>
        <end position="555"/>
    </location>
</feature>
<feature type="transmembrane region" description="Helical" evidence="6">
    <location>
        <begin position="119"/>
        <end position="140"/>
    </location>
</feature>
<evidence type="ECO:0000256" key="5">
    <source>
        <dbReference type="ARBA" id="ARBA00023136"/>
    </source>
</evidence>
<dbReference type="GO" id="GO:0005886">
    <property type="term" value="C:plasma membrane"/>
    <property type="evidence" value="ECO:0007669"/>
    <property type="project" value="UniProtKB-SubCell"/>
</dbReference>
<evidence type="ECO:0000313" key="8">
    <source>
        <dbReference type="EMBL" id="CAE0257870.1"/>
    </source>
</evidence>
<feature type="domain" description="ABC3 transporter permease C-terminal" evidence="7">
    <location>
        <begin position="1016"/>
        <end position="1132"/>
    </location>
</feature>
<keyword evidence="2" id="KW-1003">Cell membrane</keyword>
<evidence type="ECO:0000256" key="6">
    <source>
        <dbReference type="SAM" id="Phobius"/>
    </source>
</evidence>
<feature type="transmembrane region" description="Helical" evidence="6">
    <location>
        <begin position="724"/>
        <end position="743"/>
    </location>
</feature>
<protein>
    <recommendedName>
        <fullName evidence="7">ABC3 transporter permease C-terminal domain-containing protein</fullName>
    </recommendedName>
</protein>
<feature type="transmembrane region" description="Helical" evidence="6">
    <location>
        <begin position="476"/>
        <end position="504"/>
    </location>
</feature>
<reference evidence="8" key="1">
    <citation type="submission" date="2021-01" db="EMBL/GenBank/DDBJ databases">
        <authorList>
            <person name="Corre E."/>
            <person name="Pelletier E."/>
            <person name="Niang G."/>
            <person name="Scheremetjew M."/>
            <person name="Finn R."/>
            <person name="Kale V."/>
            <person name="Holt S."/>
            <person name="Cochrane G."/>
            <person name="Meng A."/>
            <person name="Brown T."/>
            <person name="Cohen L."/>
        </authorList>
    </citation>
    <scope>NUCLEOTIDE SEQUENCE</scope>
    <source>
        <strain evidence="8">NIES-2562</strain>
    </source>
</reference>
<feature type="transmembrane region" description="Helical" evidence="6">
    <location>
        <begin position="1100"/>
        <end position="1123"/>
    </location>
</feature>
<feature type="transmembrane region" description="Helical" evidence="6">
    <location>
        <begin position="628"/>
        <end position="651"/>
    </location>
</feature>
<gene>
    <name evidence="8" type="ORF">PBIL07802_LOCUS20131</name>
</gene>
<feature type="transmembrane region" description="Helical" evidence="6">
    <location>
        <begin position="1011"/>
        <end position="1037"/>
    </location>
</feature>
<accession>A0A7S3DJ50</accession>
<evidence type="ECO:0000256" key="1">
    <source>
        <dbReference type="ARBA" id="ARBA00004651"/>
    </source>
</evidence>
<evidence type="ECO:0000256" key="4">
    <source>
        <dbReference type="ARBA" id="ARBA00022989"/>
    </source>
</evidence>
<dbReference type="PANTHER" id="PTHR32522">
    <property type="match status" value="1"/>
</dbReference>
<dbReference type="PANTHER" id="PTHR32522:SF3">
    <property type="entry name" value="ABC3 TRANSPORTER PERMEASE PROTEIN DOMAIN-CONTAINING PROTEIN"/>
    <property type="match status" value="1"/>
</dbReference>
<feature type="domain" description="ABC3 transporter permease C-terminal" evidence="7">
    <location>
        <begin position="484"/>
        <end position="601"/>
    </location>
</feature>
<feature type="transmembrane region" description="Helical" evidence="6">
    <location>
        <begin position="663"/>
        <end position="683"/>
    </location>
</feature>
<sequence length="1142" mass="127235">MANTSRDVELSTLGVREVPIREASPGEVEMVEDEYASVHMHKTKRSKPESTTAAMDAEKADYEKRVAEVKNIKFGRDQFKNIAENISFEKKRSCASIMYRYLVYLKVTFNEIKKAKFNFFIGFFAVFFSVMVFAILQSVLLKAPVIFLRLAEIDEGENDLVLEAGDWTGYPFLNYSTIEYIASTSPINRDALQLHTARTEFSGTVFATTNCSNAPASADFMNSSIAYDGGVGDSDPTPVCAANPTSGTRNCIREYCGDGETANIYLYDDAKEKAMGFGRTWTYEKPQPYEAILGPRLGRRLGVAQNDTVMLRFSVATLLEAIVPTTDELYADPNLTDSMIDILDGNLPSAWDVLYIPARVAAVSDGAKGKVPEDDTVSNIFMDFTSFAQMLRESINPVSRPYMDRYLQKMNMKHYASKVIFNIPNRINELTDPNFDVIQKRVVDFASKVLYSIGFPDIDTELNLLSEMSSLRFFNLFLGLILALILSIMAALVAILIYSLLMISVETRTFEMGVQRMLGMERKELFQLILIQGMVYAIPGWALGLAMAQVGQLFVFDLLSDITFAELDPIMSGDAIALSVVLGVGVPLLASLLPIRRALGKDLRESLDVRHSKTKAVKFSIERSDNQVVSWSLIASGLVAAGFGFIIYYVFPLSLLTFNLSLLLYMIFGLLLAMLIGLVLLSLNVERFIQFGVIWVFLWWTKAANKLIIQKNLNAHRERNRKTAIMYGISLAFIIFIQASFTVQVDIITYGYQQQYGAYLSIEMRDPAFPVSPLAMAKLEQYASNNTNIQDYAWSSFSLGDAIGEANRGGTAFTRLLNIGKNAVEFSAIYAASPNFFDVTLDGFLTVTQSAPSGRMNLSESLYSPRGSQSALIGEGLRDSLVITMEDEYFTETNVIGAGGFLPTITYERMRPEAFIEAAPVFIYSQFTGSSEGIVVSFPTWSRLSGGIFPSVNDIPMKRFLIKIDEQLPSSDYEDIRDEFESIMRGEPSYRILDYRERAGRIALVSTMMNAFGLFTTIIAFLVCFFALMASMYANVYEQTKEIGIMRALGLRKGKITAVYMYEAFVLIISSAMTGVIIGIVVGVIFTYQQTLFTQLPLTFTFPALTVILVFIMAIFSALLSALGPIRGLMRLKVVTIIRMTG</sequence>
<keyword evidence="3 6" id="KW-0812">Transmembrane</keyword>
<organism evidence="8">
    <name type="scientific">Palpitomonas bilix</name>
    <dbReference type="NCBI Taxonomy" id="652834"/>
    <lineage>
        <taxon>Eukaryota</taxon>
        <taxon>Eukaryota incertae sedis</taxon>
    </lineage>
</organism>
<evidence type="ECO:0000259" key="7">
    <source>
        <dbReference type="Pfam" id="PF02687"/>
    </source>
</evidence>
<name>A0A7S3DJ50_9EUKA</name>
<feature type="transmembrane region" description="Helical" evidence="6">
    <location>
        <begin position="1058"/>
        <end position="1088"/>
    </location>
</feature>
<dbReference type="EMBL" id="HBIB01031050">
    <property type="protein sequence ID" value="CAE0257870.1"/>
    <property type="molecule type" value="Transcribed_RNA"/>
</dbReference>
<comment type="subcellular location">
    <subcellularLocation>
        <location evidence="1">Cell membrane</location>
        <topology evidence="1">Multi-pass membrane protein</topology>
    </subcellularLocation>
</comment>
<keyword evidence="4 6" id="KW-1133">Transmembrane helix</keyword>